<dbReference type="InterPro" id="IPR041304">
    <property type="entry name" value="AbiTii"/>
</dbReference>
<dbReference type="STRING" id="1121959.SAMN02746009_03607"/>
<dbReference type="EMBL" id="FRAS01000025">
    <property type="protein sequence ID" value="SHL91033.1"/>
    <property type="molecule type" value="Genomic_DNA"/>
</dbReference>
<name>A0A1M7EH50_9BACT</name>
<organism evidence="3 4">
    <name type="scientific">Hymenobacter psychrotolerans DSM 18569</name>
    <dbReference type="NCBI Taxonomy" id="1121959"/>
    <lineage>
        <taxon>Bacteria</taxon>
        <taxon>Pseudomonadati</taxon>
        <taxon>Bacteroidota</taxon>
        <taxon>Cytophagia</taxon>
        <taxon>Cytophagales</taxon>
        <taxon>Hymenobacteraceae</taxon>
        <taxon>Hymenobacter</taxon>
    </lineage>
</organism>
<feature type="region of interest" description="Disordered" evidence="1">
    <location>
        <begin position="219"/>
        <end position="241"/>
    </location>
</feature>
<reference evidence="4" key="1">
    <citation type="submission" date="2016-11" db="EMBL/GenBank/DDBJ databases">
        <authorList>
            <person name="Varghese N."/>
            <person name="Submissions S."/>
        </authorList>
    </citation>
    <scope>NUCLEOTIDE SEQUENCE [LARGE SCALE GENOMIC DNA]</scope>
    <source>
        <strain evidence="4">DSM 18569</strain>
    </source>
</reference>
<dbReference type="Pfam" id="PF18864">
    <property type="entry name" value="AbiTii"/>
    <property type="match status" value="1"/>
</dbReference>
<evidence type="ECO:0000313" key="4">
    <source>
        <dbReference type="Proteomes" id="UP000183947"/>
    </source>
</evidence>
<evidence type="ECO:0000259" key="2">
    <source>
        <dbReference type="Pfam" id="PF18864"/>
    </source>
</evidence>
<evidence type="ECO:0000256" key="1">
    <source>
        <dbReference type="SAM" id="MobiDB-lite"/>
    </source>
</evidence>
<keyword evidence="4" id="KW-1185">Reference proteome</keyword>
<evidence type="ECO:0000313" key="3">
    <source>
        <dbReference type="EMBL" id="SHL91033.1"/>
    </source>
</evidence>
<feature type="domain" description="AbiTii" evidence="2">
    <location>
        <begin position="6"/>
        <end position="197"/>
    </location>
</feature>
<gene>
    <name evidence="3" type="ORF">SAMN02746009_03607</name>
</gene>
<proteinExistence type="predicted"/>
<dbReference type="Proteomes" id="UP000183947">
    <property type="component" value="Unassembled WGS sequence"/>
</dbReference>
<dbReference type="AlphaFoldDB" id="A0A1M7EH50"/>
<accession>A0A1M7EH50</accession>
<protein>
    <recommendedName>
        <fullName evidence="2">AbiTii domain-containing protein</fullName>
    </recommendedName>
</protein>
<sequence length="241" mass="26214">MTAPELISAAIDDALQPATRLTDVLLKVKALAYLLKDERLKEWANLEIGGYQGSGQKVPAYRKVGVVPKVHLIHKFTGQQLPNQSMAVEYLEEDLKSALVSKYVGNGVAEIEHMATQTTDGTIDLPHPINAVVAQKAYHEDWHIHRSWQVIPTNQLVGVVTSIRSKVVDLLFELQDLGNDITLRSFQVKVQETVSKVLHSIQVGEGGILNISHGANSVQATNTGQDSSLNAATGKSVHQSG</sequence>